<dbReference type="GO" id="GO:0009055">
    <property type="term" value="F:electron transfer activity"/>
    <property type="evidence" value="ECO:0007669"/>
    <property type="project" value="InterPro"/>
</dbReference>
<feature type="binding site" evidence="10">
    <location>
        <position position="182"/>
    </location>
    <ligand>
        <name>[4Fe-4S] cluster</name>
        <dbReference type="ChEBI" id="CHEBI:49883"/>
        <label>2</label>
    </ligand>
</feature>
<feature type="binding site" evidence="10">
    <location>
        <position position="53"/>
    </location>
    <ligand>
        <name>[4Fe-4S] cluster</name>
        <dbReference type="ChEBI" id="CHEBI:49883"/>
        <label>1</label>
    </ligand>
</feature>
<evidence type="ECO:0000256" key="1">
    <source>
        <dbReference type="ARBA" id="ARBA00022448"/>
    </source>
</evidence>
<dbReference type="Pfam" id="PF12838">
    <property type="entry name" value="Fer4_7"/>
    <property type="match status" value="1"/>
</dbReference>
<dbReference type="PANTHER" id="PTHR43560">
    <property type="entry name" value="ION-TRANSLOCATING OXIDOREDUCTASE COMPLEX SUBUNIT B"/>
    <property type="match status" value="1"/>
</dbReference>
<comment type="subcellular location">
    <subcellularLocation>
        <location evidence="10">Cell membrane</location>
    </subcellularLocation>
</comment>
<name>A0A9D1NTC2_9FIRM</name>
<keyword evidence="5 10" id="KW-1278">Translocase</keyword>
<dbReference type="Gene3D" id="3.30.70.20">
    <property type="match status" value="2"/>
</dbReference>
<proteinExistence type="inferred from homology"/>
<keyword evidence="11" id="KW-0812">Transmembrane</keyword>
<evidence type="ECO:0000256" key="7">
    <source>
        <dbReference type="ARBA" id="ARBA00023004"/>
    </source>
</evidence>
<evidence type="ECO:0000256" key="9">
    <source>
        <dbReference type="ARBA" id="ARBA00023136"/>
    </source>
</evidence>
<evidence type="ECO:0000256" key="11">
    <source>
        <dbReference type="SAM" id="Phobius"/>
    </source>
</evidence>
<evidence type="ECO:0000256" key="5">
    <source>
        <dbReference type="ARBA" id="ARBA00022967"/>
    </source>
</evidence>
<dbReference type="GO" id="GO:0005886">
    <property type="term" value="C:plasma membrane"/>
    <property type="evidence" value="ECO:0007669"/>
    <property type="project" value="UniProtKB-SubCell"/>
</dbReference>
<dbReference type="InterPro" id="IPR017896">
    <property type="entry name" value="4Fe4S_Fe-S-bd"/>
</dbReference>
<feature type="binding site" evidence="10">
    <location>
        <position position="153"/>
    </location>
    <ligand>
        <name>[4Fe-4S] cluster</name>
        <dbReference type="ChEBI" id="CHEBI:49883"/>
        <label>3</label>
    </ligand>
</feature>
<evidence type="ECO:0000256" key="3">
    <source>
        <dbReference type="ARBA" id="ARBA00022723"/>
    </source>
</evidence>
<dbReference type="PROSITE" id="PS00198">
    <property type="entry name" value="4FE4S_FER_1"/>
    <property type="match status" value="2"/>
</dbReference>
<dbReference type="GO" id="GO:0022900">
    <property type="term" value="P:electron transport chain"/>
    <property type="evidence" value="ECO:0007669"/>
    <property type="project" value="UniProtKB-UniRule"/>
</dbReference>
<comment type="function">
    <text evidence="10">Part of a membrane-bound complex that couples electron transfer with translocation of ions across the membrane.</text>
</comment>
<keyword evidence="8 10" id="KW-0411">Iron-sulfur</keyword>
<feature type="binding site" evidence="10">
    <location>
        <position position="58"/>
    </location>
    <ligand>
        <name>[4Fe-4S] cluster</name>
        <dbReference type="ChEBI" id="CHEBI:49883"/>
        <label>1</label>
    </ligand>
</feature>
<feature type="domain" description="4Fe-4S ferredoxin-type" evidence="12">
    <location>
        <begin position="206"/>
        <end position="236"/>
    </location>
</feature>
<dbReference type="Gene3D" id="1.10.15.40">
    <property type="entry name" value="Electron transport complex subunit B, putative Fe-S cluster"/>
    <property type="match status" value="1"/>
</dbReference>
<keyword evidence="4 10" id="KW-0677">Repeat</keyword>
<dbReference type="PROSITE" id="PS51379">
    <property type="entry name" value="4FE4S_FER_2"/>
    <property type="match status" value="3"/>
</dbReference>
<dbReference type="GO" id="GO:0046872">
    <property type="term" value="F:metal ion binding"/>
    <property type="evidence" value="ECO:0007669"/>
    <property type="project" value="UniProtKB-KW"/>
</dbReference>
<feature type="binding site" evidence="10">
    <location>
        <position position="50"/>
    </location>
    <ligand>
        <name>[4Fe-4S] cluster</name>
        <dbReference type="ChEBI" id="CHEBI:49883"/>
        <label>1</label>
    </ligand>
</feature>
<dbReference type="Pfam" id="PF00037">
    <property type="entry name" value="Fer4"/>
    <property type="match status" value="1"/>
</dbReference>
<feature type="binding site" evidence="10">
    <location>
        <position position="139"/>
    </location>
    <ligand>
        <name>[4Fe-4S] cluster</name>
        <dbReference type="ChEBI" id="CHEBI:49883"/>
        <label>2</label>
    </ligand>
</feature>
<keyword evidence="3 10" id="KW-0479">Metal-binding</keyword>
<keyword evidence="2 10" id="KW-0004">4Fe-4S</keyword>
<feature type="binding site" evidence="10">
    <location>
        <position position="175"/>
    </location>
    <ligand>
        <name>[4Fe-4S] cluster</name>
        <dbReference type="ChEBI" id="CHEBI:49883"/>
        <label>3</label>
    </ligand>
</feature>
<comment type="cofactor">
    <cofactor evidence="10">
        <name>[4Fe-4S] cluster</name>
        <dbReference type="ChEBI" id="CHEBI:49883"/>
    </cofactor>
    <text evidence="10">Binds 3 [4Fe-4S] clusters.</text>
</comment>
<dbReference type="InterPro" id="IPR017900">
    <property type="entry name" value="4Fe4S_Fe_S_CS"/>
</dbReference>
<feature type="binding site" evidence="10">
    <location>
        <position position="149"/>
    </location>
    <ligand>
        <name>[4Fe-4S] cluster</name>
        <dbReference type="ChEBI" id="CHEBI:49883"/>
        <label>2</label>
    </ligand>
</feature>
<keyword evidence="10" id="KW-1003">Cell membrane</keyword>
<keyword evidence="1 10" id="KW-0813">Transport</keyword>
<comment type="similarity">
    <text evidence="10">Belongs to the 4Fe4S bacterial-type ferredoxin family. RnfB subfamily.</text>
</comment>
<feature type="domain" description="4Fe-4S ferredoxin-type" evidence="12">
    <location>
        <begin position="237"/>
        <end position="265"/>
    </location>
</feature>
<organism evidence="14 15">
    <name type="scientific">Candidatus Pullilachnospira stercoravium</name>
    <dbReference type="NCBI Taxonomy" id="2840913"/>
    <lineage>
        <taxon>Bacteria</taxon>
        <taxon>Bacillati</taxon>
        <taxon>Bacillota</taxon>
        <taxon>Clostridia</taxon>
        <taxon>Lachnospirales</taxon>
        <taxon>Lachnospiraceae</taxon>
        <taxon>Lachnospiraceae incertae sedis</taxon>
        <taxon>Candidatus Pullilachnospira</taxon>
    </lineage>
</organism>
<keyword evidence="6 10" id="KW-0249">Electron transport</keyword>
<evidence type="ECO:0000256" key="4">
    <source>
        <dbReference type="ARBA" id="ARBA00022737"/>
    </source>
</evidence>
<feature type="binding site" evidence="10">
    <location>
        <position position="75"/>
    </location>
    <ligand>
        <name>[4Fe-4S] cluster</name>
        <dbReference type="ChEBI" id="CHEBI:49883"/>
        <label>1</label>
    </ligand>
</feature>
<evidence type="ECO:0000256" key="6">
    <source>
        <dbReference type="ARBA" id="ARBA00022982"/>
    </source>
</evidence>
<dbReference type="SUPFAM" id="SSF54862">
    <property type="entry name" value="4Fe-4S ferredoxins"/>
    <property type="match status" value="1"/>
</dbReference>
<feature type="domain" description="4Fe-4S" evidence="13">
    <location>
        <begin position="33"/>
        <end position="92"/>
    </location>
</feature>
<evidence type="ECO:0000259" key="12">
    <source>
        <dbReference type="PROSITE" id="PS51379"/>
    </source>
</evidence>
<dbReference type="InterPro" id="IPR050395">
    <property type="entry name" value="4Fe4S_Ferredoxin_RnfB"/>
</dbReference>
<evidence type="ECO:0000256" key="2">
    <source>
        <dbReference type="ARBA" id="ARBA00022485"/>
    </source>
</evidence>
<sequence>MITGIITAAALVGGTGLVIGLLLGLAGKKFAVEVNEKEIAVREQLPGNNCGGCGYPGCDGLAAAIAAGQAPVNGCPVGGPAAAKAIGAIMGQEVTEDRRMVAFVKCGGDCEHSRKNYVYDGVEDCAMMAYIPGGGAKACTHGCLGYGTCVKSCTFGALRIVDGVAVVDPEACKACGKCVTVCPRHLIEMVPYDQKHLVRCSSSDRGKATMTACQAGCIGCRKCEKGCPVGAVHVENNVAHIDYTKCTNCGKCRENCPRDCILKKE</sequence>
<comment type="caution">
    <text evidence="14">The sequence shown here is derived from an EMBL/GenBank/DDBJ whole genome shotgun (WGS) entry which is preliminary data.</text>
</comment>
<dbReference type="EMBL" id="DVON01000037">
    <property type="protein sequence ID" value="HIV11886.1"/>
    <property type="molecule type" value="Genomic_DNA"/>
</dbReference>
<dbReference type="InterPro" id="IPR010207">
    <property type="entry name" value="Elect_transpt_cplx_RnfB/RsxB"/>
</dbReference>
<dbReference type="GO" id="GO:0051539">
    <property type="term" value="F:4 iron, 4 sulfur cluster binding"/>
    <property type="evidence" value="ECO:0007669"/>
    <property type="project" value="UniProtKB-UniRule"/>
</dbReference>
<evidence type="ECO:0000313" key="15">
    <source>
        <dbReference type="Proteomes" id="UP000886723"/>
    </source>
</evidence>
<dbReference type="EC" id="7.-.-.-" evidence="10"/>
<reference evidence="14" key="2">
    <citation type="journal article" date="2021" name="PeerJ">
        <title>Extensive microbial diversity within the chicken gut microbiome revealed by metagenomics and culture.</title>
        <authorList>
            <person name="Gilroy R."/>
            <person name="Ravi A."/>
            <person name="Getino M."/>
            <person name="Pursley I."/>
            <person name="Horton D.L."/>
            <person name="Alikhan N.F."/>
            <person name="Baker D."/>
            <person name="Gharbi K."/>
            <person name="Hall N."/>
            <person name="Watson M."/>
            <person name="Adriaenssens E.M."/>
            <person name="Foster-Nyarko E."/>
            <person name="Jarju S."/>
            <person name="Secka A."/>
            <person name="Antonio M."/>
            <person name="Oren A."/>
            <person name="Chaudhuri R.R."/>
            <person name="La Ragione R."/>
            <person name="Hildebrand F."/>
            <person name="Pallen M.J."/>
        </authorList>
    </citation>
    <scope>NUCLEOTIDE SEQUENCE</scope>
    <source>
        <strain evidence="14">ChiBcec2-4451</strain>
    </source>
</reference>
<evidence type="ECO:0000313" key="14">
    <source>
        <dbReference type="EMBL" id="HIV11886.1"/>
    </source>
</evidence>
<comment type="caution">
    <text evidence="10">Lacks conserved residue(s) required for the propagation of feature annotation.</text>
</comment>
<keyword evidence="9 10" id="KW-0472">Membrane</keyword>
<feature type="transmembrane region" description="Helical" evidence="11">
    <location>
        <begin position="6"/>
        <end position="27"/>
    </location>
</feature>
<gene>
    <name evidence="10" type="primary">rnfB</name>
    <name evidence="14" type="ORF">IAA63_01930</name>
</gene>
<feature type="binding site" evidence="10">
    <location>
        <position position="172"/>
    </location>
    <ligand>
        <name>[4Fe-4S] cluster</name>
        <dbReference type="ChEBI" id="CHEBI:49883"/>
        <label>3</label>
    </ligand>
</feature>
<dbReference type="PROSITE" id="PS51656">
    <property type="entry name" value="4FE4S"/>
    <property type="match status" value="1"/>
</dbReference>
<feature type="region of interest" description="Hydrophobic" evidence="10">
    <location>
        <begin position="1"/>
        <end position="27"/>
    </location>
</feature>
<protein>
    <recommendedName>
        <fullName evidence="10">Ion-translocating oxidoreductase complex subunit B</fullName>
        <ecNumber evidence="10">7.-.-.-</ecNumber>
    </recommendedName>
    <alternativeName>
        <fullName evidence="10">Rnf electron transport complex subunit B</fullName>
    </alternativeName>
</protein>
<evidence type="ECO:0000259" key="13">
    <source>
        <dbReference type="PROSITE" id="PS51656"/>
    </source>
</evidence>
<feature type="domain" description="4Fe-4S ferredoxin-type" evidence="12">
    <location>
        <begin position="163"/>
        <end position="192"/>
    </location>
</feature>
<dbReference type="Proteomes" id="UP000886723">
    <property type="component" value="Unassembled WGS sequence"/>
</dbReference>
<keyword evidence="7 10" id="KW-0408">Iron</keyword>
<feature type="binding site" evidence="10">
    <location>
        <position position="178"/>
    </location>
    <ligand>
        <name>[4Fe-4S] cluster</name>
        <dbReference type="ChEBI" id="CHEBI:49883"/>
        <label>3</label>
    </ligand>
</feature>
<reference evidence="14" key="1">
    <citation type="submission" date="2020-10" db="EMBL/GenBank/DDBJ databases">
        <authorList>
            <person name="Gilroy R."/>
        </authorList>
    </citation>
    <scope>NUCLEOTIDE SEQUENCE</scope>
    <source>
        <strain evidence="14">ChiBcec2-4451</strain>
    </source>
</reference>
<dbReference type="AlphaFoldDB" id="A0A9D1NTC2"/>
<feature type="binding site" evidence="10">
    <location>
        <position position="143"/>
    </location>
    <ligand>
        <name>[4Fe-4S] cluster</name>
        <dbReference type="ChEBI" id="CHEBI:49883"/>
        <label>2</label>
    </ligand>
</feature>
<dbReference type="CDD" id="cd10549">
    <property type="entry name" value="MtMvhB_like"/>
    <property type="match status" value="1"/>
</dbReference>
<dbReference type="Pfam" id="PF04060">
    <property type="entry name" value="FeS"/>
    <property type="match status" value="1"/>
</dbReference>
<dbReference type="InterPro" id="IPR007202">
    <property type="entry name" value="4Fe-4S_dom"/>
</dbReference>
<accession>A0A9D1NTC2</accession>
<dbReference type="PANTHER" id="PTHR43560:SF1">
    <property type="entry name" value="ION-TRANSLOCATING OXIDOREDUCTASE COMPLEX SUBUNIT B"/>
    <property type="match status" value="1"/>
</dbReference>
<evidence type="ECO:0000256" key="10">
    <source>
        <dbReference type="HAMAP-Rule" id="MF_00463"/>
    </source>
</evidence>
<evidence type="ECO:0000256" key="8">
    <source>
        <dbReference type="ARBA" id="ARBA00023014"/>
    </source>
</evidence>
<dbReference type="HAMAP" id="MF_00463">
    <property type="entry name" value="RsxB_RnfB"/>
    <property type="match status" value="1"/>
</dbReference>
<comment type="subunit">
    <text evidence="10">The complex is composed of six subunits: RnfA, RnfB, RnfC, RnfD, RnfE and RnfG.</text>
</comment>
<keyword evidence="11" id="KW-1133">Transmembrane helix</keyword>